<comment type="caution">
    <text evidence="1">The sequence shown here is derived from an EMBL/GenBank/DDBJ whole genome shotgun (WGS) entry which is preliminary data.</text>
</comment>
<accession>A0A5J9W402</accession>
<dbReference type="Proteomes" id="UP000324897">
    <property type="component" value="Unassembled WGS sequence"/>
</dbReference>
<evidence type="ECO:0000313" key="2">
    <source>
        <dbReference type="Proteomes" id="UP000324897"/>
    </source>
</evidence>
<evidence type="ECO:0000313" key="1">
    <source>
        <dbReference type="EMBL" id="TVU42701.1"/>
    </source>
</evidence>
<dbReference type="EMBL" id="RWGY01000005">
    <property type="protein sequence ID" value="TVU42701.1"/>
    <property type="molecule type" value="Genomic_DNA"/>
</dbReference>
<name>A0A5J9W402_9POAL</name>
<keyword evidence="2" id="KW-1185">Reference proteome</keyword>
<feature type="non-terminal residue" evidence="1">
    <location>
        <position position="1"/>
    </location>
</feature>
<protein>
    <submittedName>
        <fullName evidence="1">Uncharacterized protein</fullName>
    </submittedName>
</protein>
<dbReference type="Gramene" id="TVU42701">
    <property type="protein sequence ID" value="TVU42701"/>
    <property type="gene ID" value="EJB05_09121"/>
</dbReference>
<gene>
    <name evidence="1" type="ORF">EJB05_09121</name>
</gene>
<sequence length="159" mass="17708">MPSHWNAFQWRESIRWRCTRSIEAAVHPSPISLLVCRRYPAPASPSLPRATLPSRLGSLDVLGPDVFWSREVSDASLVSSLDAVVLADKRAASHCHQDKLDFTLPLDDCTASLKAILRGVQWQPTLSQCLGGTTKTRFAIIWRSAQCIHSVSARLHMHL</sequence>
<proteinExistence type="predicted"/>
<organism evidence="1 2">
    <name type="scientific">Eragrostis curvula</name>
    <name type="common">weeping love grass</name>
    <dbReference type="NCBI Taxonomy" id="38414"/>
    <lineage>
        <taxon>Eukaryota</taxon>
        <taxon>Viridiplantae</taxon>
        <taxon>Streptophyta</taxon>
        <taxon>Embryophyta</taxon>
        <taxon>Tracheophyta</taxon>
        <taxon>Spermatophyta</taxon>
        <taxon>Magnoliopsida</taxon>
        <taxon>Liliopsida</taxon>
        <taxon>Poales</taxon>
        <taxon>Poaceae</taxon>
        <taxon>PACMAD clade</taxon>
        <taxon>Chloridoideae</taxon>
        <taxon>Eragrostideae</taxon>
        <taxon>Eragrostidinae</taxon>
        <taxon>Eragrostis</taxon>
    </lineage>
</organism>
<reference evidence="1 2" key="1">
    <citation type="journal article" date="2019" name="Sci. Rep.">
        <title>A high-quality genome of Eragrostis curvula grass provides insights into Poaceae evolution and supports new strategies to enhance forage quality.</title>
        <authorList>
            <person name="Carballo J."/>
            <person name="Santos B.A.C.M."/>
            <person name="Zappacosta D."/>
            <person name="Garbus I."/>
            <person name="Selva J.P."/>
            <person name="Gallo C.A."/>
            <person name="Diaz A."/>
            <person name="Albertini E."/>
            <person name="Caccamo M."/>
            <person name="Echenique V."/>
        </authorList>
    </citation>
    <scope>NUCLEOTIDE SEQUENCE [LARGE SCALE GENOMIC DNA]</scope>
    <source>
        <strain evidence="2">cv. Victoria</strain>
        <tissue evidence="1">Leaf</tissue>
    </source>
</reference>
<dbReference type="AlphaFoldDB" id="A0A5J9W402"/>